<name>A0AA88TKB5_9TELE</name>
<organism evidence="1 2">
    <name type="scientific">Cirrhinus molitorella</name>
    <name type="common">mud carp</name>
    <dbReference type="NCBI Taxonomy" id="172907"/>
    <lineage>
        <taxon>Eukaryota</taxon>
        <taxon>Metazoa</taxon>
        <taxon>Chordata</taxon>
        <taxon>Craniata</taxon>
        <taxon>Vertebrata</taxon>
        <taxon>Euteleostomi</taxon>
        <taxon>Actinopterygii</taxon>
        <taxon>Neopterygii</taxon>
        <taxon>Teleostei</taxon>
        <taxon>Ostariophysi</taxon>
        <taxon>Cypriniformes</taxon>
        <taxon>Cyprinidae</taxon>
        <taxon>Labeoninae</taxon>
        <taxon>Labeonini</taxon>
        <taxon>Cirrhinus</taxon>
    </lineage>
</organism>
<dbReference type="AlphaFoldDB" id="A0AA88TKB5"/>
<accession>A0AA88TKB5</accession>
<reference evidence="1" key="1">
    <citation type="submission" date="2023-08" db="EMBL/GenBank/DDBJ databases">
        <title>Chromosome-level Genome Assembly of mud carp (Cirrhinus molitorella).</title>
        <authorList>
            <person name="Liu H."/>
        </authorList>
    </citation>
    <scope>NUCLEOTIDE SEQUENCE</scope>
    <source>
        <strain evidence="1">Prfri</strain>
        <tissue evidence="1">Muscle</tissue>
    </source>
</reference>
<dbReference type="EMBL" id="JAUYZG010000015">
    <property type="protein sequence ID" value="KAK2887465.1"/>
    <property type="molecule type" value="Genomic_DNA"/>
</dbReference>
<gene>
    <name evidence="1" type="ORF">Q8A67_015693</name>
</gene>
<dbReference type="Proteomes" id="UP001187343">
    <property type="component" value="Unassembled WGS sequence"/>
</dbReference>
<protein>
    <submittedName>
        <fullName evidence="1">Uncharacterized protein</fullName>
    </submittedName>
</protein>
<evidence type="ECO:0000313" key="2">
    <source>
        <dbReference type="Proteomes" id="UP001187343"/>
    </source>
</evidence>
<evidence type="ECO:0000313" key="1">
    <source>
        <dbReference type="EMBL" id="KAK2887465.1"/>
    </source>
</evidence>
<keyword evidence="2" id="KW-1185">Reference proteome</keyword>
<proteinExistence type="predicted"/>
<dbReference type="Gene3D" id="1.10.287.1490">
    <property type="match status" value="1"/>
</dbReference>
<comment type="caution">
    <text evidence="1">The sequence shown here is derived from an EMBL/GenBank/DDBJ whole genome shotgun (WGS) entry which is preliminary data.</text>
</comment>
<sequence length="175" mass="19748">MERRACWSLILCLTIFGIIGLVGFIHIKKELMNKLTNEVEFAEAEVREKQLDTDNYNLAVEHTQLEIDNADKEINTLKDEVGKLNQAKEEKDKEVKACKDSVTGLSNDIAAVEKEKSDNGGLFEGQKTKWSEEINNLKQKLQNPSPICAFVNITGEELKKEPTIMDLCPQIVVKV</sequence>